<dbReference type="Proteomes" id="UP000427906">
    <property type="component" value="Chromosome"/>
</dbReference>
<keyword evidence="2" id="KW-1185">Reference proteome</keyword>
<evidence type="ECO:0000313" key="1">
    <source>
        <dbReference type="EMBL" id="BBO68070.1"/>
    </source>
</evidence>
<accession>A0A5K7YIX8</accession>
<proteinExistence type="predicted"/>
<reference evidence="1 2" key="1">
    <citation type="submission" date="2019-11" db="EMBL/GenBank/DDBJ databases">
        <title>Comparative genomics of hydrocarbon-degrading Desulfosarcina strains.</title>
        <authorList>
            <person name="Watanabe M."/>
            <person name="Kojima H."/>
            <person name="Fukui M."/>
        </authorList>
    </citation>
    <scope>NUCLEOTIDE SEQUENCE [LARGE SCALE GENOMIC DNA]</scope>
    <source>
        <strain evidence="1 2">PL12</strain>
    </source>
</reference>
<dbReference type="EMBL" id="AP021874">
    <property type="protein sequence ID" value="BBO68070.1"/>
    <property type="molecule type" value="Genomic_DNA"/>
</dbReference>
<dbReference type="KEGG" id="dalk:DSCA_20000"/>
<organism evidence="1 2">
    <name type="scientific">Desulfosarcina alkanivorans</name>
    <dbReference type="NCBI Taxonomy" id="571177"/>
    <lineage>
        <taxon>Bacteria</taxon>
        <taxon>Pseudomonadati</taxon>
        <taxon>Thermodesulfobacteriota</taxon>
        <taxon>Desulfobacteria</taxon>
        <taxon>Desulfobacterales</taxon>
        <taxon>Desulfosarcinaceae</taxon>
        <taxon>Desulfosarcina</taxon>
    </lineage>
</organism>
<gene>
    <name evidence="1" type="ORF">DSCA_20000</name>
</gene>
<evidence type="ECO:0000313" key="2">
    <source>
        <dbReference type="Proteomes" id="UP000427906"/>
    </source>
</evidence>
<name>A0A5K7YIX8_9BACT</name>
<dbReference type="RefSeq" id="WP_155316267.1">
    <property type="nucleotide sequence ID" value="NZ_AP021874.1"/>
</dbReference>
<dbReference type="AlphaFoldDB" id="A0A5K7YIX8"/>
<sequence length="83" mass="9538">MDNTKNSIFLIITDWHHERIVLNDYAEIRVQIAFVHRDRSDAFGPHESSDWCIDEVIVETPCGRDRSSTKVEISPPSGYYGSI</sequence>
<protein>
    <submittedName>
        <fullName evidence="1">Uncharacterized protein</fullName>
    </submittedName>
</protein>